<evidence type="ECO:0000313" key="4">
    <source>
        <dbReference type="Proteomes" id="UP001482620"/>
    </source>
</evidence>
<accession>A0ABV0U321</accession>
<protein>
    <submittedName>
        <fullName evidence="3">Uncharacterized protein</fullName>
    </submittedName>
</protein>
<name>A0ABV0U321_9TELE</name>
<evidence type="ECO:0000256" key="1">
    <source>
        <dbReference type="SAM" id="MobiDB-lite"/>
    </source>
</evidence>
<keyword evidence="2" id="KW-0472">Membrane</keyword>
<keyword evidence="2" id="KW-1133">Transmembrane helix</keyword>
<proteinExistence type="predicted"/>
<comment type="caution">
    <text evidence="3">The sequence shown here is derived from an EMBL/GenBank/DDBJ whole genome shotgun (WGS) entry which is preliminary data.</text>
</comment>
<evidence type="ECO:0000256" key="2">
    <source>
        <dbReference type="SAM" id="Phobius"/>
    </source>
</evidence>
<keyword evidence="4" id="KW-1185">Reference proteome</keyword>
<dbReference type="EMBL" id="JAHRIQ010050645">
    <property type="protein sequence ID" value="MEQ2238087.1"/>
    <property type="molecule type" value="Genomic_DNA"/>
</dbReference>
<feature type="transmembrane region" description="Helical" evidence="2">
    <location>
        <begin position="15"/>
        <end position="37"/>
    </location>
</feature>
<feature type="compositionally biased region" description="Low complexity" evidence="1">
    <location>
        <begin position="55"/>
        <end position="67"/>
    </location>
</feature>
<evidence type="ECO:0000313" key="3">
    <source>
        <dbReference type="EMBL" id="MEQ2238087.1"/>
    </source>
</evidence>
<feature type="region of interest" description="Disordered" evidence="1">
    <location>
        <begin position="48"/>
        <end position="81"/>
    </location>
</feature>
<reference evidence="3 4" key="1">
    <citation type="submission" date="2021-06" db="EMBL/GenBank/DDBJ databases">
        <authorList>
            <person name="Palmer J.M."/>
        </authorList>
    </citation>
    <scope>NUCLEOTIDE SEQUENCE [LARGE SCALE GENOMIC DNA]</scope>
    <source>
        <strain evidence="4">if_2019</strain>
        <tissue evidence="3">Muscle</tissue>
    </source>
</reference>
<keyword evidence="2" id="KW-0812">Transmembrane</keyword>
<gene>
    <name evidence="3" type="ORF">ILYODFUR_029807</name>
</gene>
<organism evidence="3 4">
    <name type="scientific">Ilyodon furcidens</name>
    <name type="common">goldbreast splitfin</name>
    <dbReference type="NCBI Taxonomy" id="33524"/>
    <lineage>
        <taxon>Eukaryota</taxon>
        <taxon>Metazoa</taxon>
        <taxon>Chordata</taxon>
        <taxon>Craniata</taxon>
        <taxon>Vertebrata</taxon>
        <taxon>Euteleostomi</taxon>
        <taxon>Actinopterygii</taxon>
        <taxon>Neopterygii</taxon>
        <taxon>Teleostei</taxon>
        <taxon>Neoteleostei</taxon>
        <taxon>Acanthomorphata</taxon>
        <taxon>Ovalentaria</taxon>
        <taxon>Atherinomorphae</taxon>
        <taxon>Cyprinodontiformes</taxon>
        <taxon>Goodeidae</taxon>
        <taxon>Ilyodon</taxon>
    </lineage>
</organism>
<dbReference type="Proteomes" id="UP001482620">
    <property type="component" value="Unassembled WGS sequence"/>
</dbReference>
<sequence>MNVTWFIFSTANINLIIPVVVAVVLLGLIGLVGLIIYKKKKNGLKPAVNTQYTKTSTSSSSNASPDDSQGRTSSDKPLLEW</sequence>